<evidence type="ECO:0000256" key="1">
    <source>
        <dbReference type="SAM" id="MobiDB-lite"/>
    </source>
</evidence>
<organism evidence="3 4">
    <name type="scientific">Pseudomonas beijingensis</name>
    <dbReference type="NCBI Taxonomy" id="2954101"/>
    <lineage>
        <taxon>Bacteria</taxon>
        <taxon>Pseudomonadati</taxon>
        <taxon>Pseudomonadota</taxon>
        <taxon>Gammaproteobacteria</taxon>
        <taxon>Pseudomonadales</taxon>
        <taxon>Pseudomonadaceae</taxon>
        <taxon>Pseudomonas</taxon>
    </lineage>
</organism>
<keyword evidence="2" id="KW-0732">Signal</keyword>
<name>A0ABY9F7I3_9PSED</name>
<accession>A0ABY9F7I3</accession>
<evidence type="ECO:0000256" key="2">
    <source>
        <dbReference type="SAM" id="SignalP"/>
    </source>
</evidence>
<reference evidence="3 4" key="1">
    <citation type="submission" date="2023-02" db="EMBL/GenBank/DDBJ databases">
        <title>Evolution of Hrp T3SS in non-pathogenic Pseudomonas fluorescens.</title>
        <authorList>
            <person name="Liao K."/>
            <person name="Wei H."/>
            <person name="Gu Y."/>
        </authorList>
    </citation>
    <scope>NUCLEOTIDE SEQUENCE [LARGE SCALE GENOMIC DNA]</scope>
    <source>
        <strain evidence="3 4">FP2034</strain>
    </source>
</reference>
<feature type="compositionally biased region" description="Polar residues" evidence="1">
    <location>
        <begin position="61"/>
        <end position="91"/>
    </location>
</feature>
<dbReference type="Proteomes" id="UP001224838">
    <property type="component" value="Chromosome"/>
</dbReference>
<evidence type="ECO:0008006" key="5">
    <source>
        <dbReference type="Google" id="ProtNLM"/>
    </source>
</evidence>
<protein>
    <recommendedName>
        <fullName evidence="5">Serine protease autotransporter</fullName>
    </recommendedName>
</protein>
<feature type="region of interest" description="Disordered" evidence="1">
    <location>
        <begin position="22"/>
        <end position="116"/>
    </location>
</feature>
<dbReference type="RefSeq" id="WP_305467863.1">
    <property type="nucleotide sequence ID" value="NZ_CP117425.1"/>
</dbReference>
<keyword evidence="4" id="KW-1185">Reference proteome</keyword>
<feature type="signal peptide" evidence="2">
    <location>
        <begin position="1"/>
        <end position="21"/>
    </location>
</feature>
<evidence type="ECO:0000313" key="4">
    <source>
        <dbReference type="Proteomes" id="UP001224838"/>
    </source>
</evidence>
<gene>
    <name evidence="3" type="ORF">PSH92_19615</name>
</gene>
<feature type="compositionally biased region" description="Low complexity" evidence="1">
    <location>
        <begin position="96"/>
        <end position="107"/>
    </location>
</feature>
<dbReference type="EMBL" id="CP117451">
    <property type="protein sequence ID" value="WLG99562.1"/>
    <property type="molecule type" value="Genomic_DNA"/>
</dbReference>
<sequence>MITSRLTAFTFAALLSSVAFAVSTSDTGPTDPVEQSNSPATQGLPKLNTDGNGGGGLNNGQPPASTGTDPRVQGNDTGRQGGMNTPDSTAPDNAETGVGSKTTTGSSGSEGGAASQ</sequence>
<proteinExistence type="predicted"/>
<feature type="chain" id="PRO_5046998971" description="Serine protease autotransporter" evidence="2">
    <location>
        <begin position="22"/>
        <end position="116"/>
    </location>
</feature>
<evidence type="ECO:0000313" key="3">
    <source>
        <dbReference type="EMBL" id="WLG99562.1"/>
    </source>
</evidence>